<dbReference type="RefSeq" id="WP_394302256.1">
    <property type="nucleotide sequence ID" value="NZ_JBHMQT010000037.1"/>
</dbReference>
<proteinExistence type="predicted"/>
<keyword evidence="3" id="KW-1185">Reference proteome</keyword>
<reference evidence="2 3" key="1">
    <citation type="submission" date="2024-09" db="EMBL/GenBank/DDBJ databases">
        <authorList>
            <person name="Sun Q."/>
            <person name="Mori K."/>
        </authorList>
    </citation>
    <scope>NUCLEOTIDE SEQUENCE [LARGE SCALE GENOMIC DNA]</scope>
    <source>
        <strain evidence="2 3">TBRC 1851</strain>
    </source>
</reference>
<name>A0ABV6U6Q6_9ACTN</name>
<gene>
    <name evidence="2" type="ORF">ACFHYQ_17705</name>
</gene>
<comment type="caution">
    <text evidence="2">The sequence shown here is derived from an EMBL/GenBank/DDBJ whole genome shotgun (WGS) entry which is preliminary data.</text>
</comment>
<protein>
    <submittedName>
        <fullName evidence="2">Uncharacterized protein</fullName>
    </submittedName>
</protein>
<organism evidence="2 3">
    <name type="scientific">Sphaerimonospora cavernae</name>
    <dbReference type="NCBI Taxonomy" id="1740611"/>
    <lineage>
        <taxon>Bacteria</taxon>
        <taxon>Bacillati</taxon>
        <taxon>Actinomycetota</taxon>
        <taxon>Actinomycetes</taxon>
        <taxon>Streptosporangiales</taxon>
        <taxon>Streptosporangiaceae</taxon>
        <taxon>Sphaerimonospora</taxon>
    </lineage>
</organism>
<dbReference type="Proteomes" id="UP001589870">
    <property type="component" value="Unassembled WGS sequence"/>
</dbReference>
<sequence length="670" mass="72416">MGEFVGVNPVNLAELAKRLQRLHEVLIRNGPIIQQNMQQWGSDVSFAPLPRLIDSALNDTRDMDARTTKAHGLANENGWDPAPLSELLSPGRRPSPANKPGFIGPRSPYVQLDWATTGESGYQAEQDVQAMKDALTGTDPEAVRVSLSGVREHLTQHLNDKPYLAAFWAQAAPLALQAARALYNRTGTTLFSAESVSILRALGSSLAAAGQMRVGTGKDSRPLLSPQARAAITRSSDPWSVGMLFKYGPDGKSWDSHFLAEVTRSMLDARAAGKVHVPIPPDHGGILDRDRALYQKRIADFDPVLAVMERATQNGRAARHVLGDPDSGLKYAKMLVSDDWHTPGVKVGPYGKASGADPSLTVDRIDLTSHAAEFLKAAVSAPRGASDDAKESAWSVVHIVQATSEFTKLHPDKILPHEIRQSLIYTADRYLPDFAMGVTRPYGSGAVPLGDVDGNPWVSVIDGTQLADFFNKTLGDPEEFGRFKGMLDARISTAVTATIKDPSDANYLSEMAGLYGLIERVQADRRFAEGELKDEQATRNQVALAAVTGGFGAISFTNPWGPGTITQFLTGSATPVASELFDTDNALKALKNNADAFRSQVFHVEIPVIQGLVNAGVLHPPENASWFSGGQVSANPALTAWLSQHTDTKYGDKTLGEWVKEAQIAMRFQQ</sequence>
<evidence type="ECO:0000256" key="1">
    <source>
        <dbReference type="SAM" id="MobiDB-lite"/>
    </source>
</evidence>
<accession>A0ABV6U6Q6</accession>
<dbReference type="EMBL" id="JBHMQT010000037">
    <property type="protein sequence ID" value="MFC0864133.1"/>
    <property type="molecule type" value="Genomic_DNA"/>
</dbReference>
<feature type="region of interest" description="Disordered" evidence="1">
    <location>
        <begin position="71"/>
        <end position="105"/>
    </location>
</feature>
<evidence type="ECO:0000313" key="3">
    <source>
        <dbReference type="Proteomes" id="UP001589870"/>
    </source>
</evidence>
<evidence type="ECO:0000313" key="2">
    <source>
        <dbReference type="EMBL" id="MFC0864133.1"/>
    </source>
</evidence>